<reference evidence="1 2" key="1">
    <citation type="journal article" date="2018" name="Sci. Data">
        <title>The draft genome sequence of cork oak.</title>
        <authorList>
            <person name="Ramos A.M."/>
            <person name="Usie A."/>
            <person name="Barbosa P."/>
            <person name="Barros P.M."/>
            <person name="Capote T."/>
            <person name="Chaves I."/>
            <person name="Simoes F."/>
            <person name="Abreu I."/>
            <person name="Carrasquinho I."/>
            <person name="Faro C."/>
            <person name="Guimaraes J.B."/>
            <person name="Mendonca D."/>
            <person name="Nobrega F."/>
            <person name="Rodrigues L."/>
            <person name="Saibo N.J.M."/>
            <person name="Varela M.C."/>
            <person name="Egas C."/>
            <person name="Matos J."/>
            <person name="Miguel C.M."/>
            <person name="Oliveira M.M."/>
            <person name="Ricardo C.P."/>
            <person name="Goncalves S."/>
        </authorList>
    </citation>
    <scope>NUCLEOTIDE SEQUENCE [LARGE SCALE GENOMIC DNA]</scope>
    <source>
        <strain evidence="2">cv. HL8</strain>
    </source>
</reference>
<keyword evidence="2" id="KW-1185">Reference proteome</keyword>
<accession>A0AAW0JHA0</accession>
<evidence type="ECO:0000313" key="1">
    <source>
        <dbReference type="EMBL" id="KAK7826190.1"/>
    </source>
</evidence>
<dbReference type="PANTHER" id="PTHR36335:SF1">
    <property type="entry name" value="CHAPERONE DNAJ-DOMAIN SUPERFAMILY PROTEIN"/>
    <property type="match status" value="1"/>
</dbReference>
<name>A0AAW0JHA0_QUESU</name>
<evidence type="ECO:0008006" key="3">
    <source>
        <dbReference type="Google" id="ProtNLM"/>
    </source>
</evidence>
<evidence type="ECO:0000313" key="2">
    <source>
        <dbReference type="Proteomes" id="UP000237347"/>
    </source>
</evidence>
<organism evidence="1 2">
    <name type="scientific">Quercus suber</name>
    <name type="common">Cork oak</name>
    <dbReference type="NCBI Taxonomy" id="58331"/>
    <lineage>
        <taxon>Eukaryota</taxon>
        <taxon>Viridiplantae</taxon>
        <taxon>Streptophyta</taxon>
        <taxon>Embryophyta</taxon>
        <taxon>Tracheophyta</taxon>
        <taxon>Spermatophyta</taxon>
        <taxon>Magnoliopsida</taxon>
        <taxon>eudicotyledons</taxon>
        <taxon>Gunneridae</taxon>
        <taxon>Pentapetalae</taxon>
        <taxon>rosids</taxon>
        <taxon>fabids</taxon>
        <taxon>Fagales</taxon>
        <taxon>Fagaceae</taxon>
        <taxon>Quercus</taxon>
    </lineage>
</organism>
<proteinExistence type="predicted"/>
<dbReference type="SUPFAM" id="SSF46565">
    <property type="entry name" value="Chaperone J-domain"/>
    <property type="match status" value="1"/>
</dbReference>
<dbReference type="InterPro" id="IPR036869">
    <property type="entry name" value="J_dom_sf"/>
</dbReference>
<dbReference type="Proteomes" id="UP000237347">
    <property type="component" value="Unassembled WGS sequence"/>
</dbReference>
<gene>
    <name evidence="1" type="ORF">CFP56_032395</name>
</gene>
<dbReference type="EMBL" id="PKMF04000552">
    <property type="protein sequence ID" value="KAK7826190.1"/>
    <property type="molecule type" value="Genomic_DNA"/>
</dbReference>
<sequence>MNLKEQRRVEIRKELDKLETSDMATLLRGLGIEVGGDSDPLPHEVMQTAYKQAVLKFHLDRASKIDIRQQVEVEEKFKLISSAKRNF</sequence>
<dbReference type="AlphaFoldDB" id="A0AAW0JHA0"/>
<protein>
    <recommendedName>
        <fullName evidence="3">J domain-containing protein</fullName>
    </recommendedName>
</protein>
<dbReference type="PANTHER" id="PTHR36335">
    <property type="entry name" value="CHAPERONE DNAJ-DOMAIN SUPERFAMILY PROTEIN"/>
    <property type="match status" value="1"/>
</dbReference>
<comment type="caution">
    <text evidence="1">The sequence shown here is derived from an EMBL/GenBank/DDBJ whole genome shotgun (WGS) entry which is preliminary data.</text>
</comment>